<comment type="caution">
    <text evidence="1">The sequence shown here is derived from an EMBL/GenBank/DDBJ whole genome shotgun (WGS) entry which is preliminary data.</text>
</comment>
<dbReference type="Pfam" id="PF04978">
    <property type="entry name" value="MST"/>
    <property type="match status" value="1"/>
</dbReference>
<organism evidence="1 2">
    <name type="scientific">Luedemannella helvata</name>
    <dbReference type="NCBI Taxonomy" id="349315"/>
    <lineage>
        <taxon>Bacteria</taxon>
        <taxon>Bacillati</taxon>
        <taxon>Actinomycetota</taxon>
        <taxon>Actinomycetes</taxon>
        <taxon>Micromonosporales</taxon>
        <taxon>Micromonosporaceae</taxon>
        <taxon>Luedemannella</taxon>
    </lineage>
</organism>
<name>A0ABP4X3M4_9ACTN</name>
<proteinExistence type="predicted"/>
<keyword evidence="2" id="KW-1185">Reference proteome</keyword>
<dbReference type="Proteomes" id="UP001500655">
    <property type="component" value="Unassembled WGS sequence"/>
</dbReference>
<evidence type="ECO:0000313" key="2">
    <source>
        <dbReference type="Proteomes" id="UP001500655"/>
    </source>
</evidence>
<evidence type="ECO:0000313" key="1">
    <source>
        <dbReference type="EMBL" id="GAA1764619.1"/>
    </source>
</evidence>
<dbReference type="Gene3D" id="1.20.120.450">
    <property type="entry name" value="dinb family like domain"/>
    <property type="match status" value="1"/>
</dbReference>
<reference evidence="2" key="1">
    <citation type="journal article" date="2019" name="Int. J. Syst. Evol. Microbiol.">
        <title>The Global Catalogue of Microorganisms (GCM) 10K type strain sequencing project: providing services to taxonomists for standard genome sequencing and annotation.</title>
        <authorList>
            <consortium name="The Broad Institute Genomics Platform"/>
            <consortium name="The Broad Institute Genome Sequencing Center for Infectious Disease"/>
            <person name="Wu L."/>
            <person name="Ma J."/>
        </authorList>
    </citation>
    <scope>NUCLEOTIDE SEQUENCE [LARGE SCALE GENOMIC DNA]</scope>
    <source>
        <strain evidence="2">JCM 13249</strain>
    </source>
</reference>
<dbReference type="InterPro" id="IPR007061">
    <property type="entry name" value="MST-like"/>
</dbReference>
<dbReference type="RefSeq" id="WP_344083950.1">
    <property type="nucleotide sequence ID" value="NZ_BAAALS010000020.1"/>
</dbReference>
<protein>
    <submittedName>
        <fullName evidence="1">DinB family protein</fullName>
    </submittedName>
</protein>
<dbReference type="SUPFAM" id="SSF109854">
    <property type="entry name" value="DinB/YfiT-like putative metalloenzymes"/>
    <property type="match status" value="1"/>
</dbReference>
<dbReference type="InterPro" id="IPR034660">
    <property type="entry name" value="DinB/YfiT-like"/>
</dbReference>
<dbReference type="EMBL" id="BAAALS010000020">
    <property type="protein sequence ID" value="GAA1764619.1"/>
    <property type="molecule type" value="Genomic_DNA"/>
</dbReference>
<accession>A0ABP4X3M4</accession>
<gene>
    <name evidence="1" type="ORF">GCM10009681_39650</name>
</gene>
<sequence length="191" mass="21573">MIDDFAKQYLHRQLRRVREALVWKLDGLGEYDIRRPLTATGTNLLGLVKHTAYSEARYLGEVFGRPFPGPVPRWNDPGAWENEHWATEHETRADLLDLYRSVGEHADATINALPIDAPGHVPWWPSPDVKLFNVMVHLLNEATRHAGHADILREQLDGRTGTTADDERPADAVAREAYRARIEQAARAAGQ</sequence>